<evidence type="ECO:0000313" key="2">
    <source>
        <dbReference type="Proteomes" id="UP001338125"/>
    </source>
</evidence>
<organism evidence="1 2">
    <name type="scientific">Cladobotryum mycophilum</name>
    <dbReference type="NCBI Taxonomy" id="491253"/>
    <lineage>
        <taxon>Eukaryota</taxon>
        <taxon>Fungi</taxon>
        <taxon>Dikarya</taxon>
        <taxon>Ascomycota</taxon>
        <taxon>Pezizomycotina</taxon>
        <taxon>Sordariomycetes</taxon>
        <taxon>Hypocreomycetidae</taxon>
        <taxon>Hypocreales</taxon>
        <taxon>Hypocreaceae</taxon>
        <taxon>Cladobotryum</taxon>
    </lineage>
</organism>
<evidence type="ECO:0000313" key="1">
    <source>
        <dbReference type="EMBL" id="KAK5988513.1"/>
    </source>
</evidence>
<dbReference type="EMBL" id="JAVFKD010000015">
    <property type="protein sequence ID" value="KAK5988513.1"/>
    <property type="molecule type" value="Genomic_DNA"/>
</dbReference>
<comment type="caution">
    <text evidence="1">The sequence shown here is derived from an EMBL/GenBank/DDBJ whole genome shotgun (WGS) entry which is preliminary data.</text>
</comment>
<sequence>MPTTDEQSSERIKVLKKAIDESMTQLAKDKEILQKLLYALDNISKSALEQMVHTASSSRERRGITNDDMTMDARVAKLNERLPQMRENIKRKWLKIHDLEEQLKQLQR</sequence>
<gene>
    <name evidence="1" type="ORF">PT974_09996</name>
</gene>
<keyword evidence="2" id="KW-1185">Reference proteome</keyword>
<reference evidence="1 2" key="1">
    <citation type="submission" date="2024-01" db="EMBL/GenBank/DDBJ databases">
        <title>Complete genome of Cladobotryum mycophilum ATHUM6906.</title>
        <authorList>
            <person name="Christinaki A.C."/>
            <person name="Myridakis A.I."/>
            <person name="Kouvelis V.N."/>
        </authorList>
    </citation>
    <scope>NUCLEOTIDE SEQUENCE [LARGE SCALE GENOMIC DNA]</scope>
    <source>
        <strain evidence="1 2">ATHUM6906</strain>
    </source>
</reference>
<proteinExistence type="predicted"/>
<protein>
    <submittedName>
        <fullName evidence="1">Uncharacterized protein</fullName>
    </submittedName>
</protein>
<dbReference type="Proteomes" id="UP001338125">
    <property type="component" value="Unassembled WGS sequence"/>
</dbReference>
<name>A0ABR0S8T1_9HYPO</name>
<accession>A0ABR0S8T1</accession>